<gene>
    <name evidence="1" type="ORF">GCM10010171_16590</name>
</gene>
<protein>
    <submittedName>
        <fullName evidence="1">Uncharacterized protein</fullName>
    </submittedName>
</protein>
<evidence type="ECO:0000313" key="1">
    <source>
        <dbReference type="EMBL" id="GGS24113.1"/>
    </source>
</evidence>
<dbReference type="RefSeq" id="WP_258904996.1">
    <property type="nucleotide sequence ID" value="NZ_BMRB01000001.1"/>
</dbReference>
<name>A0A918G8V6_9PSEU</name>
<dbReference type="AlphaFoldDB" id="A0A918G8V6"/>
<keyword evidence="2" id="KW-1185">Reference proteome</keyword>
<comment type="caution">
    <text evidence="1">The sequence shown here is derived from an EMBL/GenBank/DDBJ whole genome shotgun (WGS) entry which is preliminary data.</text>
</comment>
<sequence>MSTEELMQATVGALMGIFGAPDDPEVAEAADDTLAALHEALAG</sequence>
<dbReference type="EMBL" id="BMRB01000001">
    <property type="protein sequence ID" value="GGS24113.1"/>
    <property type="molecule type" value="Genomic_DNA"/>
</dbReference>
<dbReference type="Proteomes" id="UP000660680">
    <property type="component" value="Unassembled WGS sequence"/>
</dbReference>
<accession>A0A918G8V6</accession>
<organism evidence="1 2">
    <name type="scientific">Actinokineospora fastidiosa</name>
    <dbReference type="NCBI Taxonomy" id="1816"/>
    <lineage>
        <taxon>Bacteria</taxon>
        <taxon>Bacillati</taxon>
        <taxon>Actinomycetota</taxon>
        <taxon>Actinomycetes</taxon>
        <taxon>Pseudonocardiales</taxon>
        <taxon>Pseudonocardiaceae</taxon>
        <taxon>Actinokineospora</taxon>
    </lineage>
</organism>
<proteinExistence type="predicted"/>
<reference evidence="1" key="2">
    <citation type="submission" date="2020-09" db="EMBL/GenBank/DDBJ databases">
        <authorList>
            <person name="Sun Q."/>
            <person name="Ohkuma M."/>
        </authorList>
    </citation>
    <scope>NUCLEOTIDE SEQUENCE</scope>
    <source>
        <strain evidence="1">JCM 3276</strain>
    </source>
</reference>
<reference evidence="1" key="1">
    <citation type="journal article" date="2014" name="Int. J. Syst. Evol. Microbiol.">
        <title>Complete genome sequence of Corynebacterium casei LMG S-19264T (=DSM 44701T), isolated from a smear-ripened cheese.</title>
        <authorList>
            <consortium name="US DOE Joint Genome Institute (JGI-PGF)"/>
            <person name="Walter F."/>
            <person name="Albersmeier A."/>
            <person name="Kalinowski J."/>
            <person name="Ruckert C."/>
        </authorList>
    </citation>
    <scope>NUCLEOTIDE SEQUENCE</scope>
    <source>
        <strain evidence="1">JCM 3276</strain>
    </source>
</reference>
<evidence type="ECO:0000313" key="2">
    <source>
        <dbReference type="Proteomes" id="UP000660680"/>
    </source>
</evidence>